<feature type="region of interest" description="Disordered" evidence="6">
    <location>
        <begin position="1"/>
        <end position="20"/>
    </location>
</feature>
<accession>A0A6A8GLW2</accession>
<keyword evidence="4 5" id="KW-0274">FAD</keyword>
<dbReference type="InterPro" id="IPR009100">
    <property type="entry name" value="AcylCoA_DH/oxidase_NM_dom_sf"/>
</dbReference>
<name>A0A6A8GLW2_9EURY</name>
<dbReference type="Gene3D" id="1.20.140.10">
    <property type="entry name" value="Butyryl-CoA Dehydrogenase, subunit A, domain 3"/>
    <property type="match status" value="1"/>
</dbReference>
<dbReference type="EMBL" id="WKJO01000002">
    <property type="protein sequence ID" value="MRX23512.1"/>
    <property type="molecule type" value="Genomic_DNA"/>
</dbReference>
<comment type="similarity">
    <text evidence="2 5">Belongs to the acyl-CoA dehydrogenase family.</text>
</comment>
<feature type="domain" description="Acyl-CoA dehydrogenase/oxidase C-terminal" evidence="7">
    <location>
        <begin position="294"/>
        <end position="447"/>
    </location>
</feature>
<evidence type="ECO:0000259" key="8">
    <source>
        <dbReference type="Pfam" id="PF02770"/>
    </source>
</evidence>
<organism evidence="10 11">
    <name type="scientific">Haloferax litoreum</name>
    <dbReference type="NCBI Taxonomy" id="2666140"/>
    <lineage>
        <taxon>Archaea</taxon>
        <taxon>Methanobacteriati</taxon>
        <taxon>Methanobacteriota</taxon>
        <taxon>Stenosarchaea group</taxon>
        <taxon>Halobacteria</taxon>
        <taxon>Halobacteriales</taxon>
        <taxon>Haloferacaceae</taxon>
        <taxon>Haloferax</taxon>
    </lineage>
</organism>
<dbReference type="Gene3D" id="2.40.110.20">
    <property type="match status" value="1"/>
</dbReference>
<comment type="caution">
    <text evidence="10">The sequence shown here is derived from an EMBL/GenBank/DDBJ whole genome shotgun (WGS) entry which is preliminary data.</text>
</comment>
<evidence type="ECO:0000256" key="1">
    <source>
        <dbReference type="ARBA" id="ARBA00001974"/>
    </source>
</evidence>
<comment type="cofactor">
    <cofactor evidence="1 5">
        <name>FAD</name>
        <dbReference type="ChEBI" id="CHEBI:57692"/>
    </cofactor>
</comment>
<dbReference type="GO" id="GO:0003995">
    <property type="term" value="F:acyl-CoA dehydrogenase activity"/>
    <property type="evidence" value="ECO:0007669"/>
    <property type="project" value="InterPro"/>
</dbReference>
<sequence>MSNDGSPSGEHENGQDTNYWRCTPPLRATARRVYPNGEFEWAKSQLDQFGELVGTVVSENSDVVDDHGPKLHTYDAYGEVQNEVEYHPAQRENERLVYESGIVADAFTPPSDRDEPVGLIHTLTMQLLLSYVDTGLVCPVSMTAGAALVLRNHDTEGHLDDYYSALTTRSYESLIEGAMFLTEEQGGSDVGAIETVAESLDSADDPSRRYELTGEKWFCSNIDADGTLALARRPDAPEGTNGLSLFLVPHETEDGILNDQLYRRLKDKLGTISVPTGEVEFRGAEAYLVGEPERGFRYMATMLNWERITNAVGAVGIMGRSLVESKRKATNREAFGNAIREYPLVKRDLVDMAVDFEAALVFAMEAGKWFDRYERDHENRDAYRLMRVLTPIAKYRTARMAVDTASYAMEIQGGNGYVSDFVTHRLYRDAQVLPIWEGTSNILSLDLLRTFEKEAAHEALVSHVDALLSSVDHPALDELASVVAEEFTTLQTAIETLADADDDYAQHEAKRLAEYVFDVLTASLLVSNAQRDLDESGDARAVLVATHFVQTTLREPDGRGIIDGDALALAYFDAIVDYESVDPGSLANRDG</sequence>
<evidence type="ECO:0000313" key="10">
    <source>
        <dbReference type="EMBL" id="MRX23512.1"/>
    </source>
</evidence>
<evidence type="ECO:0000256" key="3">
    <source>
        <dbReference type="ARBA" id="ARBA00022630"/>
    </source>
</evidence>
<keyword evidence="5" id="KW-0560">Oxidoreductase</keyword>
<dbReference type="Proteomes" id="UP000439022">
    <property type="component" value="Unassembled WGS sequence"/>
</dbReference>
<dbReference type="Pfam" id="PF00441">
    <property type="entry name" value="Acyl-CoA_dh_1"/>
    <property type="match status" value="1"/>
</dbReference>
<dbReference type="InterPro" id="IPR006089">
    <property type="entry name" value="Acyl-CoA_DH_CS"/>
</dbReference>
<proteinExistence type="inferred from homology"/>
<reference evidence="10 11" key="1">
    <citation type="submission" date="2019-11" db="EMBL/GenBank/DDBJ databases">
        <title>Whole genome sequence of Haloferax sp. MBLA0076.</title>
        <authorList>
            <person name="Seo M.-J."/>
            <person name="Cho E.-S."/>
        </authorList>
    </citation>
    <scope>NUCLEOTIDE SEQUENCE [LARGE SCALE GENOMIC DNA]</scope>
    <source>
        <strain evidence="10 11">MBLA0076</strain>
    </source>
</reference>
<protein>
    <submittedName>
        <fullName evidence="10">Acyl-CoA dehydrogenase</fullName>
    </submittedName>
</protein>
<gene>
    <name evidence="10" type="ORF">GJR96_16300</name>
</gene>
<dbReference type="InterPro" id="IPR052904">
    <property type="entry name" value="Acyl-CoA_dehydrogenase-like"/>
</dbReference>
<evidence type="ECO:0000259" key="9">
    <source>
        <dbReference type="Pfam" id="PF18158"/>
    </source>
</evidence>
<evidence type="ECO:0000256" key="2">
    <source>
        <dbReference type="ARBA" id="ARBA00009347"/>
    </source>
</evidence>
<dbReference type="SUPFAM" id="SSF56645">
    <property type="entry name" value="Acyl-CoA dehydrogenase NM domain-like"/>
    <property type="match status" value="1"/>
</dbReference>
<dbReference type="Gene3D" id="6.10.250.600">
    <property type="match status" value="1"/>
</dbReference>
<dbReference type="SUPFAM" id="SSF47203">
    <property type="entry name" value="Acyl-CoA dehydrogenase C-terminal domain-like"/>
    <property type="match status" value="1"/>
</dbReference>
<dbReference type="PANTHER" id="PTHR42707">
    <property type="entry name" value="ACYL-COA DEHYDROGENASE"/>
    <property type="match status" value="1"/>
</dbReference>
<evidence type="ECO:0000256" key="6">
    <source>
        <dbReference type="SAM" id="MobiDB-lite"/>
    </source>
</evidence>
<dbReference type="InterPro" id="IPR009075">
    <property type="entry name" value="AcylCo_DH/oxidase_C"/>
</dbReference>
<evidence type="ECO:0000259" key="7">
    <source>
        <dbReference type="Pfam" id="PF00441"/>
    </source>
</evidence>
<feature type="domain" description="Acyl-CoA oxidase/dehydrogenase middle" evidence="8">
    <location>
        <begin position="178"/>
        <end position="282"/>
    </location>
</feature>
<feature type="domain" description="Adaptive response protein AidB N-terminal" evidence="9">
    <location>
        <begin position="15"/>
        <end position="172"/>
    </location>
</feature>
<evidence type="ECO:0000256" key="5">
    <source>
        <dbReference type="RuleBase" id="RU362125"/>
    </source>
</evidence>
<evidence type="ECO:0000313" key="11">
    <source>
        <dbReference type="Proteomes" id="UP000439022"/>
    </source>
</evidence>
<evidence type="ECO:0000256" key="4">
    <source>
        <dbReference type="ARBA" id="ARBA00022827"/>
    </source>
</evidence>
<dbReference type="Pfam" id="PF18158">
    <property type="entry name" value="AidB_N"/>
    <property type="match status" value="1"/>
</dbReference>
<keyword evidence="3 5" id="KW-0285">Flavoprotein</keyword>
<dbReference type="RefSeq" id="WP_151164466.1">
    <property type="nucleotide sequence ID" value="NZ_WKJO01000002.1"/>
</dbReference>
<dbReference type="InterPro" id="IPR041504">
    <property type="entry name" value="AidB_N"/>
</dbReference>
<dbReference type="PANTHER" id="PTHR42707:SF2">
    <property type="entry name" value="ACD11 DEHYDROGENASE"/>
    <property type="match status" value="1"/>
</dbReference>
<dbReference type="AlphaFoldDB" id="A0A6A8GLW2"/>
<keyword evidence="11" id="KW-1185">Reference proteome</keyword>
<dbReference type="Pfam" id="PF02770">
    <property type="entry name" value="Acyl-CoA_dh_M"/>
    <property type="match status" value="1"/>
</dbReference>
<dbReference type="InterPro" id="IPR036250">
    <property type="entry name" value="AcylCo_DH-like_C"/>
</dbReference>
<dbReference type="PROSITE" id="PS00073">
    <property type="entry name" value="ACYL_COA_DH_2"/>
    <property type="match status" value="1"/>
</dbReference>
<dbReference type="InterPro" id="IPR006091">
    <property type="entry name" value="Acyl-CoA_Oxase/DH_mid-dom"/>
</dbReference>